<sequence>MRRIVFALPWLLAAGATPAQEGNALHAAECRGALAALQAQESSALAGPRPDEAAQRAALVRLNAARDRAARACLQGRPDQPALPGRLAQPPLSVPPPVALTPQPAPLPPPPTGIPVPPPRPAPPSAITSCDVAGCWANDGTRLQRIGPNQLLGPRGFCTASGALLNCP</sequence>
<keyword evidence="2" id="KW-0732">Signal</keyword>
<feature type="compositionally biased region" description="Pro residues" evidence="1">
    <location>
        <begin position="92"/>
        <end position="120"/>
    </location>
</feature>
<evidence type="ECO:0000313" key="4">
    <source>
        <dbReference type="Proteomes" id="UP000574067"/>
    </source>
</evidence>
<feature type="signal peptide" evidence="2">
    <location>
        <begin position="1"/>
        <end position="19"/>
    </location>
</feature>
<gene>
    <name evidence="3" type="ORF">HHL10_26800</name>
</gene>
<dbReference type="RefSeq" id="WP_169163479.1">
    <property type="nucleotide sequence ID" value="NZ_JABBFW010000035.1"/>
</dbReference>
<dbReference type="EMBL" id="JABBFW010000035">
    <property type="protein sequence ID" value="NML18582.1"/>
    <property type="molecule type" value="Genomic_DNA"/>
</dbReference>
<evidence type="ECO:0000256" key="2">
    <source>
        <dbReference type="SAM" id="SignalP"/>
    </source>
</evidence>
<dbReference type="AlphaFoldDB" id="A0A848FH44"/>
<protein>
    <submittedName>
        <fullName evidence="3">Uncharacterized protein</fullName>
    </submittedName>
</protein>
<feature type="region of interest" description="Disordered" evidence="1">
    <location>
        <begin position="73"/>
        <end position="120"/>
    </location>
</feature>
<evidence type="ECO:0000313" key="3">
    <source>
        <dbReference type="EMBL" id="NML18582.1"/>
    </source>
</evidence>
<accession>A0A848FH44</accession>
<evidence type="ECO:0000256" key="1">
    <source>
        <dbReference type="SAM" id="MobiDB-lite"/>
    </source>
</evidence>
<organism evidence="3 4">
    <name type="scientific">Azohydromonas caseinilytica</name>
    <dbReference type="NCBI Taxonomy" id="2728836"/>
    <lineage>
        <taxon>Bacteria</taxon>
        <taxon>Pseudomonadati</taxon>
        <taxon>Pseudomonadota</taxon>
        <taxon>Betaproteobacteria</taxon>
        <taxon>Burkholderiales</taxon>
        <taxon>Sphaerotilaceae</taxon>
        <taxon>Azohydromonas</taxon>
    </lineage>
</organism>
<comment type="caution">
    <text evidence="3">The sequence shown here is derived from an EMBL/GenBank/DDBJ whole genome shotgun (WGS) entry which is preliminary data.</text>
</comment>
<name>A0A848FH44_9BURK</name>
<proteinExistence type="predicted"/>
<feature type="chain" id="PRO_5032403030" evidence="2">
    <location>
        <begin position="20"/>
        <end position="168"/>
    </location>
</feature>
<dbReference type="Proteomes" id="UP000574067">
    <property type="component" value="Unassembled WGS sequence"/>
</dbReference>
<keyword evidence="4" id="KW-1185">Reference proteome</keyword>
<reference evidence="3 4" key="1">
    <citation type="submission" date="2020-04" db="EMBL/GenBank/DDBJ databases">
        <title>Azohydromonas sp. isolated from soil.</title>
        <authorList>
            <person name="Dahal R.H."/>
        </authorList>
    </citation>
    <scope>NUCLEOTIDE SEQUENCE [LARGE SCALE GENOMIC DNA]</scope>
    <source>
        <strain evidence="3 4">G-1-1-14</strain>
    </source>
</reference>